<dbReference type="InParanoid" id="A0A0V1BQ80"/>
<sequence length="39" mass="4615">MDNAQTFLITREHNPTNQPTVEYEQADIGYWLPDNMFTL</sequence>
<accession>A0A0V1BQ80</accession>
<dbReference type="AlphaFoldDB" id="A0A0V1BQ80"/>
<dbReference type="EMBL" id="JYDH01000024">
    <property type="protein sequence ID" value="KRY38611.1"/>
    <property type="molecule type" value="Genomic_DNA"/>
</dbReference>
<gene>
    <name evidence="1" type="ORF">T01_10077</name>
</gene>
<evidence type="ECO:0000313" key="1">
    <source>
        <dbReference type="EMBL" id="KRY38611.1"/>
    </source>
</evidence>
<keyword evidence="2" id="KW-1185">Reference proteome</keyword>
<comment type="caution">
    <text evidence="1">The sequence shown here is derived from an EMBL/GenBank/DDBJ whole genome shotgun (WGS) entry which is preliminary data.</text>
</comment>
<organism evidence="1 2">
    <name type="scientific">Trichinella spiralis</name>
    <name type="common">Trichina worm</name>
    <dbReference type="NCBI Taxonomy" id="6334"/>
    <lineage>
        <taxon>Eukaryota</taxon>
        <taxon>Metazoa</taxon>
        <taxon>Ecdysozoa</taxon>
        <taxon>Nematoda</taxon>
        <taxon>Enoplea</taxon>
        <taxon>Dorylaimia</taxon>
        <taxon>Trichinellida</taxon>
        <taxon>Trichinellidae</taxon>
        <taxon>Trichinella</taxon>
    </lineage>
</organism>
<evidence type="ECO:0000313" key="2">
    <source>
        <dbReference type="Proteomes" id="UP000054776"/>
    </source>
</evidence>
<dbReference type="Proteomes" id="UP000054776">
    <property type="component" value="Unassembled WGS sequence"/>
</dbReference>
<reference evidence="1 2" key="1">
    <citation type="submission" date="2015-01" db="EMBL/GenBank/DDBJ databases">
        <title>Evolution of Trichinella species and genotypes.</title>
        <authorList>
            <person name="Korhonen P.K."/>
            <person name="Edoardo P."/>
            <person name="Giuseppe L.R."/>
            <person name="Gasser R.B."/>
        </authorList>
    </citation>
    <scope>NUCLEOTIDE SEQUENCE [LARGE SCALE GENOMIC DNA]</scope>
    <source>
        <strain evidence="1">ISS3</strain>
    </source>
</reference>
<protein>
    <submittedName>
        <fullName evidence="1">Uncharacterized protein</fullName>
    </submittedName>
</protein>
<proteinExistence type="predicted"/>
<name>A0A0V1BQ80_TRISP</name>